<evidence type="ECO:0000256" key="4">
    <source>
        <dbReference type="ARBA" id="ARBA00022692"/>
    </source>
</evidence>
<evidence type="ECO:0000313" key="11">
    <source>
        <dbReference type="Proteomes" id="UP000268652"/>
    </source>
</evidence>
<dbReference type="InterPro" id="IPR000515">
    <property type="entry name" value="MetI-like"/>
</dbReference>
<dbReference type="PANTHER" id="PTHR43163">
    <property type="entry name" value="DIPEPTIDE TRANSPORT SYSTEM PERMEASE PROTEIN DPPB-RELATED"/>
    <property type="match status" value="1"/>
</dbReference>
<reference evidence="11 12" key="1">
    <citation type="submission" date="2018-09" db="EMBL/GenBank/DDBJ databases">
        <title>Streptomyces sp. nov. DS1-2, an endophytic actinomycete isolated from roots of Dendrobium scabrilingue.</title>
        <authorList>
            <person name="Kuncharoen N."/>
            <person name="Kudo T."/>
            <person name="Ohkuma M."/>
            <person name="Yuki M."/>
            <person name="Tanasupawat S."/>
        </authorList>
    </citation>
    <scope>NUCLEOTIDE SEQUENCE [LARGE SCALE GENOMIC DNA]</scope>
    <source>
        <strain evidence="9 12">AZ1-7</strain>
        <strain evidence="10 11">DS1-2</strain>
    </source>
</reference>
<keyword evidence="5 7" id="KW-1133">Transmembrane helix</keyword>
<dbReference type="Pfam" id="PF19300">
    <property type="entry name" value="BPD_transp_1_N"/>
    <property type="match status" value="1"/>
</dbReference>
<dbReference type="CDD" id="cd06261">
    <property type="entry name" value="TM_PBP2"/>
    <property type="match status" value="1"/>
</dbReference>
<name>A0A3A9W5E2_9ACTN</name>
<dbReference type="SUPFAM" id="SSF161098">
    <property type="entry name" value="MetI-like"/>
    <property type="match status" value="1"/>
</dbReference>
<comment type="subcellular location">
    <subcellularLocation>
        <location evidence="1 7">Cell membrane</location>
        <topology evidence="1 7">Multi-pass membrane protein</topology>
    </subcellularLocation>
</comment>
<evidence type="ECO:0000259" key="8">
    <source>
        <dbReference type="PROSITE" id="PS50928"/>
    </source>
</evidence>
<organism evidence="9 12">
    <name type="scientific">Streptomyces radicis</name>
    <dbReference type="NCBI Taxonomy" id="1750517"/>
    <lineage>
        <taxon>Bacteria</taxon>
        <taxon>Bacillati</taxon>
        <taxon>Actinomycetota</taxon>
        <taxon>Actinomycetes</taxon>
        <taxon>Kitasatosporales</taxon>
        <taxon>Streptomycetaceae</taxon>
        <taxon>Streptomyces</taxon>
    </lineage>
</organism>
<keyword evidence="11" id="KW-1185">Reference proteome</keyword>
<evidence type="ECO:0000256" key="2">
    <source>
        <dbReference type="ARBA" id="ARBA00022448"/>
    </source>
</evidence>
<feature type="domain" description="ABC transmembrane type-1" evidence="8">
    <location>
        <begin position="96"/>
        <end position="319"/>
    </location>
</feature>
<dbReference type="GO" id="GO:0005886">
    <property type="term" value="C:plasma membrane"/>
    <property type="evidence" value="ECO:0007669"/>
    <property type="project" value="UniProtKB-SubCell"/>
</dbReference>
<evidence type="ECO:0000256" key="1">
    <source>
        <dbReference type="ARBA" id="ARBA00004651"/>
    </source>
</evidence>
<dbReference type="Pfam" id="PF00528">
    <property type="entry name" value="BPD_transp_1"/>
    <property type="match status" value="1"/>
</dbReference>
<comment type="caution">
    <text evidence="9">The sequence shown here is derived from an EMBL/GenBank/DDBJ whole genome shotgun (WGS) entry which is preliminary data.</text>
</comment>
<feature type="transmembrane region" description="Helical" evidence="7">
    <location>
        <begin position="257"/>
        <end position="280"/>
    </location>
</feature>
<dbReference type="InterPro" id="IPR045621">
    <property type="entry name" value="BPD_transp_1_N"/>
</dbReference>
<dbReference type="Proteomes" id="UP000275024">
    <property type="component" value="Unassembled WGS sequence"/>
</dbReference>
<dbReference type="InterPro" id="IPR035906">
    <property type="entry name" value="MetI-like_sf"/>
</dbReference>
<dbReference type="GO" id="GO:0055085">
    <property type="term" value="P:transmembrane transport"/>
    <property type="evidence" value="ECO:0007669"/>
    <property type="project" value="InterPro"/>
</dbReference>
<dbReference type="OrthoDB" id="4695618at2"/>
<evidence type="ECO:0000313" key="12">
    <source>
        <dbReference type="Proteomes" id="UP000275024"/>
    </source>
</evidence>
<gene>
    <name evidence="10" type="ORF">D7318_16670</name>
    <name evidence="9" type="ORF">D7319_15775</name>
</gene>
<protein>
    <submittedName>
        <fullName evidence="9">ABC transporter permease</fullName>
    </submittedName>
</protein>
<dbReference type="EMBL" id="RBDX01000011">
    <property type="protein sequence ID" value="RKN08378.1"/>
    <property type="molecule type" value="Genomic_DNA"/>
</dbReference>
<dbReference type="Gene3D" id="1.10.3720.10">
    <property type="entry name" value="MetI-like"/>
    <property type="match status" value="1"/>
</dbReference>
<evidence type="ECO:0000256" key="6">
    <source>
        <dbReference type="ARBA" id="ARBA00023136"/>
    </source>
</evidence>
<keyword evidence="2 7" id="KW-0813">Transport</keyword>
<sequence length="332" mass="34653">MTPRFLAARAASLLGLLLVLSLVLFVLQEISHTDAVAATLGANASPEAIAAERARLGLDDPAIDRYLDYLGGLVTGDLGTSFRTKHAVTEDIGTYFPATLELVLFSFASALALAVVFALTSVLRRRGAGVFRGLLFLASTAPTFLLGIFSLVVFYLQLGWLPGSGRLSGAHEADGPTGLLVVDGLLTGDPALSVDALEHLLLPGIALAVGPALAIGRVFRSSLLGTLDAEYVRTARSKGLTERRIVLRHVVRNSLNAALSMSGLQIGFMFAGVLVVESVFSWPGLGSYLGASIPVSDFPAVAGVTLVLGAIYIVANTAADVLQGMADPRVAR</sequence>
<evidence type="ECO:0000313" key="9">
    <source>
        <dbReference type="EMBL" id="RKN08378.1"/>
    </source>
</evidence>
<evidence type="ECO:0000256" key="5">
    <source>
        <dbReference type="ARBA" id="ARBA00022989"/>
    </source>
</evidence>
<evidence type="ECO:0000256" key="7">
    <source>
        <dbReference type="RuleBase" id="RU363032"/>
    </source>
</evidence>
<dbReference type="PANTHER" id="PTHR43163:SF6">
    <property type="entry name" value="DIPEPTIDE TRANSPORT SYSTEM PERMEASE PROTEIN DPPB-RELATED"/>
    <property type="match status" value="1"/>
</dbReference>
<comment type="similarity">
    <text evidence="7">Belongs to the binding-protein-dependent transport system permease family.</text>
</comment>
<feature type="transmembrane region" description="Helical" evidence="7">
    <location>
        <begin position="102"/>
        <end position="122"/>
    </location>
</feature>
<keyword evidence="6 7" id="KW-0472">Membrane</keyword>
<feature type="transmembrane region" description="Helical" evidence="7">
    <location>
        <begin position="300"/>
        <end position="322"/>
    </location>
</feature>
<dbReference type="AlphaFoldDB" id="A0A3A9W5E2"/>
<dbReference type="Proteomes" id="UP000268652">
    <property type="component" value="Unassembled WGS sequence"/>
</dbReference>
<proteinExistence type="inferred from homology"/>
<accession>A0A3A9W5E2</accession>
<feature type="transmembrane region" description="Helical" evidence="7">
    <location>
        <begin position="200"/>
        <end position="219"/>
    </location>
</feature>
<dbReference type="RefSeq" id="WP_120697906.1">
    <property type="nucleotide sequence ID" value="NZ_RBDX01000011.1"/>
</dbReference>
<evidence type="ECO:0000256" key="3">
    <source>
        <dbReference type="ARBA" id="ARBA00022475"/>
    </source>
</evidence>
<keyword evidence="4 7" id="KW-0812">Transmembrane</keyword>
<keyword evidence="3" id="KW-1003">Cell membrane</keyword>
<dbReference type="EMBL" id="RBDY01000011">
    <property type="protein sequence ID" value="RKN21588.1"/>
    <property type="molecule type" value="Genomic_DNA"/>
</dbReference>
<dbReference type="PROSITE" id="PS50928">
    <property type="entry name" value="ABC_TM1"/>
    <property type="match status" value="1"/>
</dbReference>
<evidence type="ECO:0000313" key="10">
    <source>
        <dbReference type="EMBL" id="RKN21588.1"/>
    </source>
</evidence>
<feature type="transmembrane region" description="Helical" evidence="7">
    <location>
        <begin position="134"/>
        <end position="158"/>
    </location>
</feature>